<dbReference type="PANTHER" id="PTHR47640:SF11">
    <property type="entry name" value="RNA-BINDING PROTEIN 42"/>
    <property type="match status" value="1"/>
</dbReference>
<dbReference type="Proteomes" id="UP001150062">
    <property type="component" value="Unassembled WGS sequence"/>
</dbReference>
<evidence type="ECO:0000256" key="3">
    <source>
        <dbReference type="SAM" id="MobiDB-lite"/>
    </source>
</evidence>
<dbReference type="Pfam" id="PF00076">
    <property type="entry name" value="RRM_1"/>
    <property type="match status" value="1"/>
</dbReference>
<accession>A0ABQ8Z0I5</accession>
<evidence type="ECO:0000313" key="6">
    <source>
        <dbReference type="Proteomes" id="UP001150062"/>
    </source>
</evidence>
<dbReference type="InterPro" id="IPR000504">
    <property type="entry name" value="RRM_dom"/>
</dbReference>
<dbReference type="SUPFAM" id="SSF54928">
    <property type="entry name" value="RNA-binding domain, RBD"/>
    <property type="match status" value="1"/>
</dbReference>
<keyword evidence="6" id="KW-1185">Reference proteome</keyword>
<dbReference type="Gene3D" id="3.30.70.330">
    <property type="match status" value="1"/>
</dbReference>
<sequence>MAELDKEYEEFMKQLEMVENPKKISKPNKIETKEAKQKESIKKESIQQEPKKSQPQPKIIRSNIPKQNNKTNVVQIPIPKPNTNTNTNTNTNLNLIRQPEKKNVKPILVLQKETDPNRLKMISNEINTINSQIKSTNKKSTTIPILVRSNSKMNSNTNPRKRNFEESTTIKLAVLSQKPIHYDPKTGPTLEQSLLPKRADPTPNDSQWFQNLKQKEKRQEQGHEQEQVKEKIPTTKKKEQKEKEKKDKKPKKFLRVSDGKVWEDKTLAEWPENDFRIFVGNLGRDVNDDKLREAFNKFPSFQKSKVIRDRVSGKPKFGFVSFLDPNDFTAAMKMHGEYIGSRPIILKRSDWKKRKAFGGKGRKKGRGYRGRRRRK</sequence>
<dbReference type="PROSITE" id="PS50102">
    <property type="entry name" value="RRM"/>
    <property type="match status" value="1"/>
</dbReference>
<keyword evidence="1 2" id="KW-0694">RNA-binding</keyword>
<feature type="compositionally biased region" description="Basic and acidic residues" evidence="3">
    <location>
        <begin position="28"/>
        <end position="52"/>
    </location>
</feature>
<feature type="region of interest" description="Disordered" evidence="3">
    <location>
        <begin position="19"/>
        <end position="69"/>
    </location>
</feature>
<dbReference type="InterPro" id="IPR012677">
    <property type="entry name" value="Nucleotide-bd_a/b_plait_sf"/>
</dbReference>
<dbReference type="PANTHER" id="PTHR47640">
    <property type="entry name" value="TRNA SELENOCYSTEINE 1-ASSOCIATED PROTEIN 1-RELATED-RELATED"/>
    <property type="match status" value="1"/>
</dbReference>
<feature type="domain" description="RRM" evidence="4">
    <location>
        <begin position="275"/>
        <end position="351"/>
    </location>
</feature>
<reference evidence="5" key="1">
    <citation type="submission" date="2022-08" db="EMBL/GenBank/DDBJ databases">
        <title>Novel sulfate-reducing endosymbionts in the free-living metamonad Anaeramoeba.</title>
        <authorList>
            <person name="Jerlstrom-Hultqvist J."/>
            <person name="Cepicka I."/>
            <person name="Gallot-Lavallee L."/>
            <person name="Salas-Leiva D."/>
            <person name="Curtis B.A."/>
            <person name="Zahonova K."/>
            <person name="Pipaliya S."/>
            <person name="Dacks J."/>
            <person name="Roger A.J."/>
        </authorList>
    </citation>
    <scope>NUCLEOTIDE SEQUENCE</scope>
    <source>
        <strain evidence="5">Schooner1</strain>
    </source>
</reference>
<proteinExistence type="predicted"/>
<gene>
    <name evidence="5" type="ORF">M0813_16080</name>
</gene>
<dbReference type="SMART" id="SM00360">
    <property type="entry name" value="RRM"/>
    <property type="match status" value="1"/>
</dbReference>
<evidence type="ECO:0000313" key="5">
    <source>
        <dbReference type="EMBL" id="KAJ6250398.1"/>
    </source>
</evidence>
<name>A0ABQ8Z0I5_9EUKA</name>
<dbReference type="InterPro" id="IPR035979">
    <property type="entry name" value="RBD_domain_sf"/>
</dbReference>
<evidence type="ECO:0000256" key="1">
    <source>
        <dbReference type="ARBA" id="ARBA00022884"/>
    </source>
</evidence>
<dbReference type="EMBL" id="JAOAOG010000078">
    <property type="protein sequence ID" value="KAJ6250398.1"/>
    <property type="molecule type" value="Genomic_DNA"/>
</dbReference>
<feature type="region of interest" description="Disordered" evidence="3">
    <location>
        <begin position="178"/>
        <end position="251"/>
    </location>
</feature>
<evidence type="ECO:0000256" key="2">
    <source>
        <dbReference type="PROSITE-ProRule" id="PRU00176"/>
    </source>
</evidence>
<comment type="caution">
    <text evidence="5">The sequence shown here is derived from an EMBL/GenBank/DDBJ whole genome shotgun (WGS) entry which is preliminary data.</text>
</comment>
<evidence type="ECO:0000259" key="4">
    <source>
        <dbReference type="PROSITE" id="PS50102"/>
    </source>
</evidence>
<feature type="compositionally biased region" description="Polar residues" evidence="3">
    <location>
        <begin position="203"/>
        <end position="212"/>
    </location>
</feature>
<feature type="compositionally biased region" description="Basic and acidic residues" evidence="3">
    <location>
        <begin position="213"/>
        <end position="247"/>
    </location>
</feature>
<dbReference type="InterPro" id="IPR050825">
    <property type="entry name" value="RBM42_RBP45_47-like"/>
</dbReference>
<protein>
    <submittedName>
        <fullName evidence="5">RNA-binding protein 42-like</fullName>
    </submittedName>
</protein>
<feature type="region of interest" description="Disordered" evidence="3">
    <location>
        <begin position="355"/>
        <end position="375"/>
    </location>
</feature>
<organism evidence="5 6">
    <name type="scientific">Anaeramoeba flamelloides</name>
    <dbReference type="NCBI Taxonomy" id="1746091"/>
    <lineage>
        <taxon>Eukaryota</taxon>
        <taxon>Metamonada</taxon>
        <taxon>Anaeramoebidae</taxon>
        <taxon>Anaeramoeba</taxon>
    </lineage>
</organism>